<keyword evidence="4" id="KW-1185">Reference proteome</keyword>
<feature type="compositionally biased region" description="Basic and acidic residues" evidence="1">
    <location>
        <begin position="250"/>
        <end position="259"/>
    </location>
</feature>
<evidence type="ECO:0000256" key="1">
    <source>
        <dbReference type="SAM" id="MobiDB-lite"/>
    </source>
</evidence>
<sequence>MASNRSNQYRCAVGGEWKDISEFSRSQQRRARNNNRENSGMICMAHSQPSRAEIACTVCCRTRPIDQYSNNERKSENPRCQQCVAWDTDQEHGVTPIPLATGHVSIEEAALKRYHEPVSCSEFFAHEIPAAPITGPEALGLQSSESTNRAYAQVIGNSARVTTASETSSVVNETMSVTSSRATTAFPPHLKVRMERMTLGGNSASEESRKAVTSNQNVKMLPPHLRKPKPNPEQSSEVGTADSVSTATTFRKEKEKEETAASNKISYNAWDPKGVQHRATKDFTVASSSASAASTSEEAESQGRSNSKWPKASEYRISRAELQDQNQLVGRPAQSGDDDKERRKNYK</sequence>
<name>A0ABQ8R599_FUSEQ</name>
<dbReference type="Proteomes" id="UP001152024">
    <property type="component" value="Unassembled WGS sequence"/>
</dbReference>
<gene>
    <name evidence="3" type="ORF">NW768_008788</name>
</gene>
<proteinExistence type="predicted"/>
<feature type="compositionally biased region" description="Polar residues" evidence="1">
    <location>
        <begin position="232"/>
        <end position="245"/>
    </location>
</feature>
<evidence type="ECO:0000259" key="2">
    <source>
        <dbReference type="Pfam" id="PF12898"/>
    </source>
</evidence>
<reference evidence="3" key="1">
    <citation type="submission" date="2022-09" db="EMBL/GenBank/DDBJ databases">
        <title>Fusarium specimens isolated from Avocado Roots.</title>
        <authorList>
            <person name="Stajich J."/>
            <person name="Roper C."/>
            <person name="Heimlech-Rivalta G."/>
        </authorList>
    </citation>
    <scope>NUCLEOTIDE SEQUENCE</scope>
    <source>
        <strain evidence="3">CF00095</strain>
    </source>
</reference>
<feature type="compositionally biased region" description="Low complexity" evidence="1">
    <location>
        <begin position="286"/>
        <end position="296"/>
    </location>
</feature>
<dbReference type="Pfam" id="PF12898">
    <property type="entry name" value="Stc1"/>
    <property type="match status" value="1"/>
</dbReference>
<feature type="domain" description="Stc1" evidence="2">
    <location>
        <begin position="10"/>
        <end position="84"/>
    </location>
</feature>
<accession>A0ABQ8R599</accession>
<dbReference type="EMBL" id="JAOQBH010000013">
    <property type="protein sequence ID" value="KAJ4127161.1"/>
    <property type="molecule type" value="Genomic_DNA"/>
</dbReference>
<feature type="compositionally biased region" description="Polar residues" evidence="1">
    <location>
        <begin position="200"/>
        <end position="218"/>
    </location>
</feature>
<evidence type="ECO:0000313" key="4">
    <source>
        <dbReference type="Proteomes" id="UP001152024"/>
    </source>
</evidence>
<comment type="caution">
    <text evidence="3">The sequence shown here is derived from an EMBL/GenBank/DDBJ whole genome shotgun (WGS) entry which is preliminary data.</text>
</comment>
<organism evidence="3 4">
    <name type="scientific">Fusarium equiseti</name>
    <name type="common">Fusarium scirpi</name>
    <dbReference type="NCBI Taxonomy" id="61235"/>
    <lineage>
        <taxon>Eukaryota</taxon>
        <taxon>Fungi</taxon>
        <taxon>Dikarya</taxon>
        <taxon>Ascomycota</taxon>
        <taxon>Pezizomycotina</taxon>
        <taxon>Sordariomycetes</taxon>
        <taxon>Hypocreomycetidae</taxon>
        <taxon>Hypocreales</taxon>
        <taxon>Nectriaceae</taxon>
        <taxon>Fusarium</taxon>
        <taxon>Fusarium incarnatum-equiseti species complex</taxon>
    </lineage>
</organism>
<evidence type="ECO:0000313" key="3">
    <source>
        <dbReference type="EMBL" id="KAJ4127161.1"/>
    </source>
</evidence>
<feature type="region of interest" description="Disordered" evidence="1">
    <location>
        <begin position="200"/>
        <end position="347"/>
    </location>
</feature>
<feature type="compositionally biased region" description="Basic and acidic residues" evidence="1">
    <location>
        <begin position="337"/>
        <end position="347"/>
    </location>
</feature>
<feature type="compositionally biased region" description="Basic and acidic residues" evidence="1">
    <location>
        <begin position="311"/>
        <end position="322"/>
    </location>
</feature>
<protein>
    <recommendedName>
        <fullName evidence="2">Stc1 domain-containing protein</fullName>
    </recommendedName>
</protein>
<dbReference type="InterPro" id="IPR024630">
    <property type="entry name" value="Stc1"/>
</dbReference>